<sequence length="130" mass="14544">MQVHTGRGRHRRPQKAVQVYGRHRPRCDSECKLSALKIASALGSEGRRKLIKFQFKPSTGGAEGESCPKVGESELDATTTNLPCVPIRFEFARSLPARYVRVPLERSRRVRDAPDVANSEASTTWSPLKR</sequence>
<feature type="compositionally biased region" description="Polar residues" evidence="1">
    <location>
        <begin position="119"/>
        <end position="130"/>
    </location>
</feature>
<dbReference type="Proteomes" id="UP000823388">
    <property type="component" value="Chromosome 5K"/>
</dbReference>
<evidence type="ECO:0000313" key="2">
    <source>
        <dbReference type="EMBL" id="KAG2598093.1"/>
    </source>
</evidence>
<protein>
    <submittedName>
        <fullName evidence="2">Uncharacterized protein</fullName>
    </submittedName>
</protein>
<comment type="caution">
    <text evidence="2">The sequence shown here is derived from an EMBL/GenBank/DDBJ whole genome shotgun (WGS) entry which is preliminary data.</text>
</comment>
<gene>
    <name evidence="2" type="ORF">PVAP13_5KG000900</name>
</gene>
<dbReference type="AlphaFoldDB" id="A0A8T0SM59"/>
<feature type="region of interest" description="Disordered" evidence="1">
    <location>
        <begin position="110"/>
        <end position="130"/>
    </location>
</feature>
<organism evidence="2 3">
    <name type="scientific">Panicum virgatum</name>
    <name type="common">Blackwell switchgrass</name>
    <dbReference type="NCBI Taxonomy" id="38727"/>
    <lineage>
        <taxon>Eukaryota</taxon>
        <taxon>Viridiplantae</taxon>
        <taxon>Streptophyta</taxon>
        <taxon>Embryophyta</taxon>
        <taxon>Tracheophyta</taxon>
        <taxon>Spermatophyta</taxon>
        <taxon>Magnoliopsida</taxon>
        <taxon>Liliopsida</taxon>
        <taxon>Poales</taxon>
        <taxon>Poaceae</taxon>
        <taxon>PACMAD clade</taxon>
        <taxon>Panicoideae</taxon>
        <taxon>Panicodae</taxon>
        <taxon>Paniceae</taxon>
        <taxon>Panicinae</taxon>
        <taxon>Panicum</taxon>
        <taxon>Panicum sect. Hiantes</taxon>
    </lineage>
</organism>
<reference evidence="2" key="1">
    <citation type="submission" date="2020-05" db="EMBL/GenBank/DDBJ databases">
        <title>WGS assembly of Panicum virgatum.</title>
        <authorList>
            <person name="Lovell J.T."/>
            <person name="Jenkins J."/>
            <person name="Shu S."/>
            <person name="Juenger T.E."/>
            <person name="Schmutz J."/>
        </authorList>
    </citation>
    <scope>NUCLEOTIDE SEQUENCE</scope>
    <source>
        <strain evidence="2">AP13</strain>
    </source>
</reference>
<proteinExistence type="predicted"/>
<name>A0A8T0SM59_PANVG</name>
<keyword evidence="3" id="KW-1185">Reference proteome</keyword>
<accession>A0A8T0SM59</accession>
<evidence type="ECO:0000256" key="1">
    <source>
        <dbReference type="SAM" id="MobiDB-lite"/>
    </source>
</evidence>
<evidence type="ECO:0000313" key="3">
    <source>
        <dbReference type="Proteomes" id="UP000823388"/>
    </source>
</evidence>
<dbReference type="EMBL" id="CM029045">
    <property type="protein sequence ID" value="KAG2598093.1"/>
    <property type="molecule type" value="Genomic_DNA"/>
</dbReference>